<sequence>MSSDAIRSTLYLDPALHRALRLKAATAHRTMSQIVNDAIRNALREDQEDLAAFAERAGEKTLNYEDFLAQLKADGTL</sequence>
<reference evidence="2" key="1">
    <citation type="submission" date="2016-03" db="EMBL/GenBank/DDBJ databases">
        <title>Complete genome sequence of Solimmundus cernigliae, representing a novel lineage of polycyclic aromatic hydrocarbon degraders within the Gammaproteobacteria.</title>
        <authorList>
            <person name="Singleton D.R."/>
            <person name="Dickey A.N."/>
            <person name="Scholl E.H."/>
            <person name="Wright F.A."/>
            <person name="Aitken M.D."/>
        </authorList>
    </citation>
    <scope>NUCLEOTIDE SEQUENCE [LARGE SCALE GENOMIC DNA]</scope>
    <source>
        <strain evidence="2">TR3.2</strain>
    </source>
</reference>
<name>A0A1B1YTM4_9GAMM</name>
<dbReference type="RefSeq" id="WP_068804021.1">
    <property type="nucleotide sequence ID" value="NZ_CP014671.1"/>
</dbReference>
<keyword evidence="2" id="KW-1185">Reference proteome</keyword>
<dbReference type="STRING" id="1810504.PG2T_07945"/>
<dbReference type="GO" id="GO:0006355">
    <property type="term" value="P:regulation of DNA-templated transcription"/>
    <property type="evidence" value="ECO:0007669"/>
    <property type="project" value="InterPro"/>
</dbReference>
<dbReference type="OrthoDB" id="573821at2"/>
<evidence type="ECO:0000313" key="2">
    <source>
        <dbReference type="Proteomes" id="UP000092952"/>
    </source>
</evidence>
<evidence type="ECO:0000313" key="1">
    <source>
        <dbReference type="EMBL" id="ANX04116.1"/>
    </source>
</evidence>
<organism evidence="1 2">
    <name type="scientific">Immundisolibacter cernigliae</name>
    <dbReference type="NCBI Taxonomy" id="1810504"/>
    <lineage>
        <taxon>Bacteria</taxon>
        <taxon>Pseudomonadati</taxon>
        <taxon>Pseudomonadota</taxon>
        <taxon>Gammaproteobacteria</taxon>
        <taxon>Immundisolibacterales</taxon>
        <taxon>Immundisolibacteraceae</taxon>
        <taxon>Immundisolibacter</taxon>
    </lineage>
</organism>
<dbReference type="EMBL" id="CP014671">
    <property type="protein sequence ID" value="ANX04116.1"/>
    <property type="molecule type" value="Genomic_DNA"/>
</dbReference>
<accession>A0A1B1YTM4</accession>
<protein>
    <submittedName>
        <fullName evidence="1">CopG family transcriptional regulator</fullName>
    </submittedName>
</protein>
<proteinExistence type="predicted"/>
<dbReference type="AlphaFoldDB" id="A0A1B1YTM4"/>
<dbReference type="InterPro" id="IPR010985">
    <property type="entry name" value="Ribbon_hlx_hlx"/>
</dbReference>
<dbReference type="KEGG" id="gbi:PG2T_07945"/>
<dbReference type="InterPro" id="IPR013321">
    <property type="entry name" value="Arc_rbn_hlx_hlx"/>
</dbReference>
<dbReference type="Proteomes" id="UP000092952">
    <property type="component" value="Chromosome"/>
</dbReference>
<dbReference type="Gene3D" id="1.10.1220.10">
    <property type="entry name" value="Met repressor-like"/>
    <property type="match status" value="1"/>
</dbReference>
<dbReference type="InParanoid" id="A0A1B1YTM4"/>
<gene>
    <name evidence="1" type="ORF">PG2T_07945</name>
</gene>
<dbReference type="SUPFAM" id="SSF47598">
    <property type="entry name" value="Ribbon-helix-helix"/>
    <property type="match status" value="1"/>
</dbReference>